<accession>A0A3M7S5R9</accession>
<dbReference type="EMBL" id="REGN01001989">
    <property type="protein sequence ID" value="RNA31092.1"/>
    <property type="molecule type" value="Genomic_DNA"/>
</dbReference>
<comment type="caution">
    <text evidence="3">The sequence shown here is derived from an EMBL/GenBank/DDBJ whole genome shotgun (WGS) entry which is preliminary data.</text>
</comment>
<keyword evidence="1" id="KW-0472">Membrane</keyword>
<dbReference type="Proteomes" id="UP000276133">
    <property type="component" value="Unassembled WGS sequence"/>
</dbReference>
<evidence type="ECO:0000256" key="2">
    <source>
        <dbReference type="SAM" id="SignalP"/>
    </source>
</evidence>
<organism evidence="3 4">
    <name type="scientific">Brachionus plicatilis</name>
    <name type="common">Marine rotifer</name>
    <name type="synonym">Brachionus muelleri</name>
    <dbReference type="NCBI Taxonomy" id="10195"/>
    <lineage>
        <taxon>Eukaryota</taxon>
        <taxon>Metazoa</taxon>
        <taxon>Spiralia</taxon>
        <taxon>Gnathifera</taxon>
        <taxon>Rotifera</taxon>
        <taxon>Eurotatoria</taxon>
        <taxon>Monogononta</taxon>
        <taxon>Pseudotrocha</taxon>
        <taxon>Ploima</taxon>
        <taxon>Brachionidae</taxon>
        <taxon>Brachionus</taxon>
    </lineage>
</organism>
<keyword evidence="1" id="KW-1133">Transmembrane helix</keyword>
<protein>
    <submittedName>
        <fullName evidence="3">Uncharacterized protein</fullName>
    </submittedName>
</protein>
<name>A0A3M7S5R9_BRAPC</name>
<gene>
    <name evidence="3" type="ORF">BpHYR1_049926</name>
</gene>
<evidence type="ECO:0000313" key="3">
    <source>
        <dbReference type="EMBL" id="RNA31092.1"/>
    </source>
</evidence>
<evidence type="ECO:0000313" key="4">
    <source>
        <dbReference type="Proteomes" id="UP000276133"/>
    </source>
</evidence>
<proteinExistence type="predicted"/>
<feature type="transmembrane region" description="Helical" evidence="1">
    <location>
        <begin position="459"/>
        <end position="478"/>
    </location>
</feature>
<evidence type="ECO:0000256" key="1">
    <source>
        <dbReference type="SAM" id="Phobius"/>
    </source>
</evidence>
<dbReference type="AlphaFoldDB" id="A0A3M7S5R9"/>
<keyword evidence="1" id="KW-0812">Transmembrane</keyword>
<feature type="signal peptide" evidence="2">
    <location>
        <begin position="1"/>
        <end position="16"/>
    </location>
</feature>
<keyword evidence="4" id="KW-1185">Reference proteome</keyword>
<sequence length="557" mass="65593">MLLIFLLVLFFKLPFGFNLNQQKYSTLFDDSKSVLAIKNFYSFSDIDLNYKVYIRSGQVLKIEYEPNKKLNLDSDLFFWIDFKNVTYKEIFKIHFSKIKSFNSTRSLFFQLSQNKNLVYLAFYHSILNYSLGCNDNQMEGMFRHVTSIIFAFSVKYLPNVCPYVFKNTDLISLEFHGITKSFLSFNQLDFDDTQDLGKLNSSAYFSLNFFFYKGILTKRMMIFRNATNLRINGMIDKIESESFSSTKIKAINFDIDNERFFFSHGIEWMSMLNSQLKINLSDLNETRKNFKNRIQIYFHSKKLLSIKKSYEFDDSDFCIFKNFPDDRFIFFDLKYLSSKNSCLKIWLMKKSCLVFNLLQIHTQMAKCGNITDLEKKIKQRNFKQRLNKCHLYKKQNFILTNSAIFYVSQIAEFFFQIISYFFVGISFVSNSLSLFILVKVVLFHCKNLDGIFFKIEASMLANCSLNLLYLLTRFIHLVKKCVYPNSVFCPGFYYSHQSQLVEMVFVDYLNVDCLSPSPSIGPVDLDFTTFSGSLFKCETSLFEKNTCLALMEPQNRF</sequence>
<dbReference type="OrthoDB" id="10230340at2759"/>
<feature type="transmembrane region" description="Helical" evidence="1">
    <location>
        <begin position="413"/>
        <end position="438"/>
    </location>
</feature>
<keyword evidence="2" id="KW-0732">Signal</keyword>
<feature type="chain" id="PRO_5018317404" evidence="2">
    <location>
        <begin position="17"/>
        <end position="557"/>
    </location>
</feature>
<reference evidence="3 4" key="1">
    <citation type="journal article" date="2018" name="Sci. Rep.">
        <title>Genomic signatures of local adaptation to the degree of environmental predictability in rotifers.</title>
        <authorList>
            <person name="Franch-Gras L."/>
            <person name="Hahn C."/>
            <person name="Garcia-Roger E.M."/>
            <person name="Carmona M.J."/>
            <person name="Serra M."/>
            <person name="Gomez A."/>
        </authorList>
    </citation>
    <scope>NUCLEOTIDE SEQUENCE [LARGE SCALE GENOMIC DNA]</scope>
    <source>
        <strain evidence="3">HYR1</strain>
    </source>
</reference>